<dbReference type="Gene3D" id="3.90.550.10">
    <property type="entry name" value="Spore Coat Polysaccharide Biosynthesis Protein SpsA, Chain A"/>
    <property type="match status" value="1"/>
</dbReference>
<dbReference type="InterPro" id="IPR050321">
    <property type="entry name" value="Glycosyltr_2/OpgH_subfam"/>
</dbReference>
<dbReference type="GO" id="GO:0016020">
    <property type="term" value="C:membrane"/>
    <property type="evidence" value="ECO:0007669"/>
    <property type="project" value="UniProtKB-SubCell"/>
</dbReference>
<keyword evidence="3 8" id="KW-0808">Transferase</keyword>
<dbReference type="Proteomes" id="UP000321569">
    <property type="component" value="Unassembled WGS sequence"/>
</dbReference>
<dbReference type="OrthoDB" id="9766299at2"/>
<sequence length="450" mass="50708">MSIVQILLYISLVATILYIIWDLFLFHFRGKTPAISPHQQRNLRNLYLMVPALNEANTIGFTVKTILKDLKHLQLDRVKLVVIDDGSDDGTGEVLRHFKDPDLHVITRKMPTARHGKGDALNTGLEYIRNQVQDDEASATLIGVIDADSQPNQAFFEQVVHAYNYSDRDMLQTGVHVYEDHSWWTILQNFGFNTINRLAQTARSQMQSAIASGNGQFMTYEMATTIGWSRSALLDDMDCSLRGMLHGYKAVFLPNVSVPQMGVHHYWPLIKQRTRWCQGGIQCFKQYGRRIVASKQIKASLKIDILLLLALPFASLIYTLAGIISIIVFGHSLLVHLGATLIVLGLLLALSIIINGAMIYAAHLSAPTETYTTKQKVIILFLQPLYAFIQSPVVYISMSRELLGKRDWAKTAHYKHLAQPTERHDAVIQDKLTSSSIDPAKPREEDISQK</sequence>
<accession>A0A512PPA2</accession>
<dbReference type="PANTHER" id="PTHR43867">
    <property type="entry name" value="CELLULOSE SYNTHASE CATALYTIC SUBUNIT A [UDP-FORMING]"/>
    <property type="match status" value="1"/>
</dbReference>
<evidence type="ECO:0000256" key="3">
    <source>
        <dbReference type="ARBA" id="ARBA00022679"/>
    </source>
</evidence>
<dbReference type="STRING" id="1423795.FD12_GL001430"/>
<feature type="transmembrane region" description="Helical" evidence="7">
    <location>
        <begin position="377"/>
        <end position="398"/>
    </location>
</feature>
<evidence type="ECO:0000256" key="5">
    <source>
        <dbReference type="ARBA" id="ARBA00022989"/>
    </source>
</evidence>
<evidence type="ECO:0000256" key="2">
    <source>
        <dbReference type="ARBA" id="ARBA00022676"/>
    </source>
</evidence>
<dbReference type="EMBL" id="BKAM01000046">
    <property type="protein sequence ID" value="GEP73036.1"/>
    <property type="molecule type" value="Genomic_DNA"/>
</dbReference>
<keyword evidence="4 7" id="KW-0812">Transmembrane</keyword>
<proteinExistence type="predicted"/>
<comment type="caution">
    <text evidence="8">The sequence shown here is derived from an EMBL/GenBank/DDBJ whole genome shotgun (WGS) entry which is preliminary data.</text>
</comment>
<dbReference type="Pfam" id="PF13641">
    <property type="entry name" value="Glyco_tranf_2_3"/>
    <property type="match status" value="1"/>
</dbReference>
<feature type="transmembrane region" description="Helical" evidence="7">
    <location>
        <begin position="305"/>
        <end position="329"/>
    </location>
</feature>
<dbReference type="RefSeq" id="WP_056983450.1">
    <property type="nucleotide sequence ID" value="NZ_BKAM01000046.1"/>
</dbReference>
<dbReference type="PANTHER" id="PTHR43867:SF2">
    <property type="entry name" value="CELLULOSE SYNTHASE CATALYTIC SUBUNIT A [UDP-FORMING]"/>
    <property type="match status" value="1"/>
</dbReference>
<gene>
    <name evidence="8" type="ORF">LRA02_19040</name>
</gene>
<evidence type="ECO:0000313" key="8">
    <source>
        <dbReference type="EMBL" id="GEP73036.1"/>
    </source>
</evidence>
<name>A0A512PPA2_9LACO</name>
<dbReference type="AlphaFoldDB" id="A0A512PPA2"/>
<keyword evidence="6 7" id="KW-0472">Membrane</keyword>
<keyword evidence="5 7" id="KW-1133">Transmembrane helix</keyword>
<reference evidence="8 9" key="1">
    <citation type="submission" date="2019-07" db="EMBL/GenBank/DDBJ databases">
        <title>Whole genome shotgun sequence of Lactobacillus rapi NBRC 109618.</title>
        <authorList>
            <person name="Hosoyama A."/>
            <person name="Uohara A."/>
            <person name="Ohji S."/>
            <person name="Ichikawa N."/>
        </authorList>
    </citation>
    <scope>NUCLEOTIDE SEQUENCE [LARGE SCALE GENOMIC DNA]</scope>
    <source>
        <strain evidence="8 9">NBRC 109618</strain>
    </source>
</reference>
<organism evidence="8 9">
    <name type="scientific">Lentilactobacillus rapi</name>
    <dbReference type="NCBI Taxonomy" id="481723"/>
    <lineage>
        <taxon>Bacteria</taxon>
        <taxon>Bacillati</taxon>
        <taxon>Bacillota</taxon>
        <taxon>Bacilli</taxon>
        <taxon>Lactobacillales</taxon>
        <taxon>Lactobacillaceae</taxon>
        <taxon>Lentilactobacillus</taxon>
    </lineage>
</organism>
<keyword evidence="2" id="KW-0328">Glycosyltransferase</keyword>
<dbReference type="SUPFAM" id="SSF53448">
    <property type="entry name" value="Nucleotide-diphospho-sugar transferases"/>
    <property type="match status" value="1"/>
</dbReference>
<evidence type="ECO:0000313" key="9">
    <source>
        <dbReference type="Proteomes" id="UP000321569"/>
    </source>
</evidence>
<dbReference type="GO" id="GO:0016757">
    <property type="term" value="F:glycosyltransferase activity"/>
    <property type="evidence" value="ECO:0007669"/>
    <property type="project" value="UniProtKB-KW"/>
</dbReference>
<evidence type="ECO:0000256" key="1">
    <source>
        <dbReference type="ARBA" id="ARBA00004141"/>
    </source>
</evidence>
<feature type="transmembrane region" description="Helical" evidence="7">
    <location>
        <begin position="6"/>
        <end position="26"/>
    </location>
</feature>
<evidence type="ECO:0000256" key="6">
    <source>
        <dbReference type="ARBA" id="ARBA00023136"/>
    </source>
</evidence>
<evidence type="ECO:0000256" key="7">
    <source>
        <dbReference type="SAM" id="Phobius"/>
    </source>
</evidence>
<feature type="transmembrane region" description="Helical" evidence="7">
    <location>
        <begin position="341"/>
        <end position="365"/>
    </location>
</feature>
<evidence type="ECO:0000256" key="4">
    <source>
        <dbReference type="ARBA" id="ARBA00022692"/>
    </source>
</evidence>
<comment type="subcellular location">
    <subcellularLocation>
        <location evidence="1">Membrane</location>
        <topology evidence="1">Multi-pass membrane protein</topology>
    </subcellularLocation>
</comment>
<dbReference type="InterPro" id="IPR029044">
    <property type="entry name" value="Nucleotide-diphossugar_trans"/>
</dbReference>
<protein>
    <submittedName>
        <fullName evidence="8">Glycosyl transferase family 2</fullName>
    </submittedName>
</protein>